<dbReference type="PANTHER" id="PTHR43781:SF1">
    <property type="entry name" value="SACCHAROPINE DEHYDROGENASE"/>
    <property type="match status" value="1"/>
</dbReference>
<dbReference type="PANTHER" id="PTHR43781">
    <property type="entry name" value="SACCHAROPINE DEHYDROGENASE"/>
    <property type="match status" value="1"/>
</dbReference>
<dbReference type="EMBL" id="BAAAQX010000002">
    <property type="protein sequence ID" value="GAA2205644.1"/>
    <property type="molecule type" value="Genomic_DNA"/>
</dbReference>
<dbReference type="InterPro" id="IPR005097">
    <property type="entry name" value="Sacchrp_dh_NADP-bd"/>
</dbReference>
<proteinExistence type="predicted"/>
<gene>
    <name evidence="2" type="ORF">GCM10009850_011020</name>
</gene>
<dbReference type="SUPFAM" id="SSF51735">
    <property type="entry name" value="NAD(P)-binding Rossmann-fold domains"/>
    <property type="match status" value="1"/>
</dbReference>
<comment type="caution">
    <text evidence="2">The sequence shown here is derived from an EMBL/GenBank/DDBJ whole genome shotgun (WGS) entry which is preliminary data.</text>
</comment>
<keyword evidence="3" id="KW-1185">Reference proteome</keyword>
<protein>
    <submittedName>
        <fullName evidence="2">Saccharopine dehydrogenase NADP-binding domain-containing protein</fullName>
    </submittedName>
</protein>
<name>A0ABN3C910_9ACTN</name>
<dbReference type="Pfam" id="PF03435">
    <property type="entry name" value="Sacchrp_dh_NADP"/>
    <property type="match status" value="1"/>
</dbReference>
<dbReference type="Gene3D" id="3.40.50.720">
    <property type="entry name" value="NAD(P)-binding Rossmann-like Domain"/>
    <property type="match status" value="1"/>
</dbReference>
<evidence type="ECO:0000313" key="2">
    <source>
        <dbReference type="EMBL" id="GAA2205644.1"/>
    </source>
</evidence>
<reference evidence="2 3" key="1">
    <citation type="journal article" date="2019" name="Int. J. Syst. Evol. Microbiol.">
        <title>The Global Catalogue of Microorganisms (GCM) 10K type strain sequencing project: providing services to taxonomists for standard genome sequencing and annotation.</title>
        <authorList>
            <consortium name="The Broad Institute Genomics Platform"/>
            <consortium name="The Broad Institute Genome Sequencing Center for Infectious Disease"/>
            <person name="Wu L."/>
            <person name="Ma J."/>
        </authorList>
    </citation>
    <scope>NUCLEOTIDE SEQUENCE [LARGE SCALE GENOMIC DNA]</scope>
    <source>
        <strain evidence="2 3">JCM 16114</strain>
    </source>
</reference>
<feature type="domain" description="Saccharopine dehydrogenase NADP binding" evidence="1">
    <location>
        <begin position="5"/>
        <end position="121"/>
    </location>
</feature>
<dbReference type="Proteomes" id="UP001499843">
    <property type="component" value="Unassembled WGS sequence"/>
</dbReference>
<sequence>MKFAIHGASGFTGRLAVAEARRRGFTPVLVGRSEERLRSIAADGEAVRVAGLDEPGALAAAFEDCAVVVNCAGPFTALGEPVIRAAIAAGAHYLDTTGEQHYIRSVLDGLGEDAARAGVSVVPAMADDGGPGDMIAHLVAERVGPEVAEVVVADLRGRGVASRGTARSMAAVFEQGPLAYTDGRWHPAEETSGSIAVPGEEGAVPVAVFALPGVVTIPRHVAARRVRSVIRTEAAAMFSALTPDVVDSVPEIPDEEGRRASRWLMLAEASGEDGKRVRGWVAGPDPYGLTAVIAVEGARRLAVDGAAAGALTPAQAFDPASFLDHLTDHGVTWQVTPA</sequence>
<evidence type="ECO:0000259" key="1">
    <source>
        <dbReference type="Pfam" id="PF03435"/>
    </source>
</evidence>
<accession>A0ABN3C910</accession>
<evidence type="ECO:0000313" key="3">
    <source>
        <dbReference type="Proteomes" id="UP001499843"/>
    </source>
</evidence>
<dbReference type="RefSeq" id="WP_344471148.1">
    <property type="nucleotide sequence ID" value="NZ_BAAAQX010000002.1"/>
</dbReference>
<dbReference type="InterPro" id="IPR036291">
    <property type="entry name" value="NAD(P)-bd_dom_sf"/>
</dbReference>
<organism evidence="2 3">
    <name type="scientific">Nonomuraea monospora</name>
    <dbReference type="NCBI Taxonomy" id="568818"/>
    <lineage>
        <taxon>Bacteria</taxon>
        <taxon>Bacillati</taxon>
        <taxon>Actinomycetota</taxon>
        <taxon>Actinomycetes</taxon>
        <taxon>Streptosporangiales</taxon>
        <taxon>Streptosporangiaceae</taxon>
        <taxon>Nonomuraea</taxon>
    </lineage>
</organism>